<proteinExistence type="predicted"/>
<sequence>MAESARVGYLQARLQARHGQRPGEVDWRLIESSVDLLHYLDAVRATALKRWVRGVSPDSSAAEIEMLLRANWRDGVVQASTWAPGPWREMLLWCRWLPELPVLAHLLDGGGVRAWMRSDPVIRSFAFDDPGACLSALADTELAPMQPLLQAGEGVRSAWQSVLCDLVPGTVSSPAGDALEQLDRLLEGHRVAMLEAPEQGDGQALRKELGARFLRVFRRAAGTAAVVFAFLGLEALEAERVRAGLVTRRLLRRVPEGLTWA</sequence>
<evidence type="ECO:0000313" key="2">
    <source>
        <dbReference type="Proteomes" id="UP000484885"/>
    </source>
</evidence>
<dbReference type="Proteomes" id="UP000484885">
    <property type="component" value="Unassembled WGS sequence"/>
</dbReference>
<dbReference type="RefSeq" id="WP_164212441.1">
    <property type="nucleotide sequence ID" value="NZ_JAAGSC010000044.1"/>
</dbReference>
<dbReference type="AlphaFoldDB" id="A0A845VAZ9"/>
<keyword evidence="2" id="KW-1185">Reference proteome</keyword>
<name>A0A845VAZ9_9GAMM</name>
<gene>
    <name evidence="1" type="ORF">G3I74_15200</name>
</gene>
<reference evidence="1 2" key="1">
    <citation type="submission" date="2020-02" db="EMBL/GenBank/DDBJ databases">
        <authorList>
            <person name="Zhang X.-Y."/>
        </authorList>
    </citation>
    <scope>NUCLEOTIDE SEQUENCE [LARGE SCALE GENOMIC DNA]</scope>
    <source>
        <strain evidence="1 2">C33</strain>
    </source>
</reference>
<protein>
    <submittedName>
        <fullName evidence="1">Uncharacterized protein</fullName>
    </submittedName>
</protein>
<accession>A0A845VAZ9</accession>
<comment type="caution">
    <text evidence="1">The sequence shown here is derived from an EMBL/GenBank/DDBJ whole genome shotgun (WGS) entry which is preliminary data.</text>
</comment>
<organism evidence="1 2">
    <name type="scientific">Wenzhouxiangella limi</name>
    <dbReference type="NCBI Taxonomy" id="2707351"/>
    <lineage>
        <taxon>Bacteria</taxon>
        <taxon>Pseudomonadati</taxon>
        <taxon>Pseudomonadota</taxon>
        <taxon>Gammaproteobacteria</taxon>
        <taxon>Chromatiales</taxon>
        <taxon>Wenzhouxiangellaceae</taxon>
        <taxon>Wenzhouxiangella</taxon>
    </lineage>
</organism>
<evidence type="ECO:0000313" key="1">
    <source>
        <dbReference type="EMBL" id="NDY97075.1"/>
    </source>
</evidence>
<dbReference type="EMBL" id="JAAGSC010000044">
    <property type="protein sequence ID" value="NDY97075.1"/>
    <property type="molecule type" value="Genomic_DNA"/>
</dbReference>